<evidence type="ECO:0000313" key="2">
    <source>
        <dbReference type="EMBL" id="SQA99788.1"/>
    </source>
</evidence>
<reference evidence="2 3" key="1">
    <citation type="submission" date="2018-06" db="EMBL/GenBank/DDBJ databases">
        <authorList>
            <consortium name="Pathogen Informatics"/>
            <person name="Doyle S."/>
        </authorList>
    </citation>
    <scope>NUCLEOTIDE SEQUENCE [LARGE SCALE GENOMIC DNA]</scope>
    <source>
        <strain evidence="2 3">NCTC12120</strain>
    </source>
</reference>
<dbReference type="GO" id="GO:0030983">
    <property type="term" value="F:mismatched DNA binding"/>
    <property type="evidence" value="ECO:0007669"/>
    <property type="project" value="InterPro"/>
</dbReference>
<dbReference type="AlphaFoldDB" id="A0A2X2T616"/>
<name>A0A2X2T616_9ENTR</name>
<dbReference type="Gene3D" id="6.10.140.80">
    <property type="match status" value="1"/>
</dbReference>
<dbReference type="InterPro" id="IPR036187">
    <property type="entry name" value="DNA_mismatch_repair_MutS_sf"/>
</dbReference>
<dbReference type="Pfam" id="PF05192">
    <property type="entry name" value="MutS_III"/>
    <property type="match status" value="1"/>
</dbReference>
<dbReference type="EMBL" id="UAVU01000003">
    <property type="protein sequence ID" value="SQA99788.1"/>
    <property type="molecule type" value="Genomic_DNA"/>
</dbReference>
<organism evidence="2 3">
    <name type="scientific">Cedecea neteri</name>
    <dbReference type="NCBI Taxonomy" id="158822"/>
    <lineage>
        <taxon>Bacteria</taxon>
        <taxon>Pseudomonadati</taxon>
        <taxon>Pseudomonadota</taxon>
        <taxon>Gammaproteobacteria</taxon>
        <taxon>Enterobacterales</taxon>
        <taxon>Enterobacteriaceae</taxon>
        <taxon>Cedecea</taxon>
    </lineage>
</organism>
<dbReference type="InterPro" id="IPR007696">
    <property type="entry name" value="DNA_mismatch_repair_MutS_core"/>
</dbReference>
<gene>
    <name evidence="2" type="primary">mutS_6</name>
    <name evidence="2" type="ORF">NCTC12120_03717</name>
</gene>
<proteinExistence type="predicted"/>
<accession>A0A2X2T616</accession>
<evidence type="ECO:0000313" key="3">
    <source>
        <dbReference type="Proteomes" id="UP000251197"/>
    </source>
</evidence>
<feature type="domain" description="DNA mismatch repair protein MutS core" evidence="1">
    <location>
        <begin position="13"/>
        <end position="45"/>
    </location>
</feature>
<dbReference type="SUPFAM" id="SSF48334">
    <property type="entry name" value="DNA repair protein MutS, domain III"/>
    <property type="match status" value="1"/>
</dbReference>
<sequence length="63" mass="6825">MDRQQDSIIMDAATRRNLEITQNLSGGVENTLASVLDCTVTPMGQPYAQTLAAYAGAQRRCAH</sequence>
<protein>
    <submittedName>
        <fullName evidence="2">DNA mismatch repair protein mutS</fullName>
    </submittedName>
</protein>
<dbReference type="Proteomes" id="UP000251197">
    <property type="component" value="Unassembled WGS sequence"/>
</dbReference>
<dbReference type="GO" id="GO:0006298">
    <property type="term" value="P:mismatch repair"/>
    <property type="evidence" value="ECO:0007669"/>
    <property type="project" value="InterPro"/>
</dbReference>
<dbReference type="GO" id="GO:0005524">
    <property type="term" value="F:ATP binding"/>
    <property type="evidence" value="ECO:0007669"/>
    <property type="project" value="InterPro"/>
</dbReference>
<evidence type="ECO:0000259" key="1">
    <source>
        <dbReference type="Pfam" id="PF05192"/>
    </source>
</evidence>